<proteinExistence type="predicted"/>
<evidence type="ECO:0000313" key="2">
    <source>
        <dbReference type="EMBL" id="MFB9674006.1"/>
    </source>
</evidence>
<dbReference type="EMBL" id="JBHMBS010000001">
    <property type="protein sequence ID" value="MFB9674006.1"/>
    <property type="molecule type" value="Genomic_DNA"/>
</dbReference>
<dbReference type="RefSeq" id="WP_386153228.1">
    <property type="nucleotide sequence ID" value="NZ_JBHMBS010000001.1"/>
</dbReference>
<reference evidence="2 3" key="1">
    <citation type="submission" date="2024-09" db="EMBL/GenBank/DDBJ databases">
        <authorList>
            <person name="Sun Q."/>
            <person name="Mori K."/>
        </authorList>
    </citation>
    <scope>NUCLEOTIDE SEQUENCE [LARGE SCALE GENOMIC DNA]</scope>
    <source>
        <strain evidence="2 3">JCM 3028</strain>
    </source>
</reference>
<evidence type="ECO:0000256" key="1">
    <source>
        <dbReference type="SAM" id="MobiDB-lite"/>
    </source>
</evidence>
<feature type="region of interest" description="Disordered" evidence="1">
    <location>
        <begin position="1"/>
        <end position="57"/>
    </location>
</feature>
<dbReference type="InterPro" id="IPR027417">
    <property type="entry name" value="P-loop_NTPase"/>
</dbReference>
<dbReference type="Gene3D" id="3.40.50.300">
    <property type="entry name" value="P-loop containing nucleotide triphosphate hydrolases"/>
    <property type="match status" value="1"/>
</dbReference>
<organism evidence="2 3">
    <name type="scientific">Streptosporangium vulgare</name>
    <dbReference type="NCBI Taxonomy" id="46190"/>
    <lineage>
        <taxon>Bacteria</taxon>
        <taxon>Bacillati</taxon>
        <taxon>Actinomycetota</taxon>
        <taxon>Actinomycetes</taxon>
        <taxon>Streptosporangiales</taxon>
        <taxon>Streptosporangiaceae</taxon>
        <taxon>Streptosporangium</taxon>
    </lineage>
</organism>
<dbReference type="Pfam" id="PF13671">
    <property type="entry name" value="AAA_33"/>
    <property type="match status" value="1"/>
</dbReference>
<evidence type="ECO:0000313" key="3">
    <source>
        <dbReference type="Proteomes" id="UP001589610"/>
    </source>
</evidence>
<name>A0ABV5T553_9ACTN</name>
<accession>A0ABV5T553</accession>
<sequence length="254" mass="26855">MSGRRVPGRVPGAVDGEAGRLGETGKHDMTGNHDVTGTGALGGAHGEIHGGVREVSGGGAGGPAPLWVVSGPPGGGKSTVAAALLALLDPVPALLDKDTVYGGFVAATLRAHGRDDGEREGPWYDEHVKRFEYEGLTEVARQIRSHGCPVMLEGPFTTQVHDAAAWERWAGRLGGPPIRLLWIRSDGPTLRARLEARGLARDAGKLDRFEDYLRAIKVDEPPAVPHDEIDNRPGAPALTSQLERLVTSWGTARA</sequence>
<feature type="compositionally biased region" description="Basic and acidic residues" evidence="1">
    <location>
        <begin position="17"/>
        <end position="31"/>
    </location>
</feature>
<gene>
    <name evidence="2" type="ORF">ACFFRH_00790</name>
</gene>
<comment type="caution">
    <text evidence="2">The sequence shown here is derived from an EMBL/GenBank/DDBJ whole genome shotgun (WGS) entry which is preliminary data.</text>
</comment>
<dbReference type="SUPFAM" id="SSF52540">
    <property type="entry name" value="P-loop containing nucleoside triphosphate hydrolases"/>
    <property type="match status" value="1"/>
</dbReference>
<dbReference type="Proteomes" id="UP001589610">
    <property type="component" value="Unassembled WGS sequence"/>
</dbReference>
<protein>
    <submittedName>
        <fullName evidence="2">AAA family ATPase</fullName>
    </submittedName>
</protein>
<keyword evidence="3" id="KW-1185">Reference proteome</keyword>